<evidence type="ECO:0000256" key="14">
    <source>
        <dbReference type="ARBA" id="ARBA00023136"/>
    </source>
</evidence>
<keyword evidence="13 18" id="KW-1133">Transmembrane helix</keyword>
<dbReference type="InterPro" id="IPR017441">
    <property type="entry name" value="Protein_kinase_ATP_BS"/>
</dbReference>
<gene>
    <name evidence="21" type="ORF">A4U43_C02F3700</name>
</gene>
<dbReference type="Gene3D" id="1.10.510.10">
    <property type="entry name" value="Transferase(Phosphotransferase) domain 1"/>
    <property type="match status" value="1"/>
</dbReference>
<dbReference type="Gramene" id="ONK77159">
    <property type="protein sequence ID" value="ONK77159"/>
    <property type="gene ID" value="A4U43_C02F3700"/>
</dbReference>
<dbReference type="InterPro" id="IPR032675">
    <property type="entry name" value="LRR_dom_sf"/>
</dbReference>
<dbReference type="OrthoDB" id="676979at2759"/>
<sequence length="946" mass="101580">MNSLSLLLLLLLLLLPLLSLSKPPPPLNPDLLGLIVFKSSLLDPTSSLSSWTQDSDDPCNWAHIKCHPESRRVVEISLSSLGLSGKLSRSLLNLQSLQKLSLSNNNFTGFLIPDLTQLPNLTHIDLSSNGLIGEIPTKFFSQCESLVDVNLAGNKLYGQVPSSIGSCWNLVSFNVSSNHLSGSLPDGVLSLSSLESFDVSKNFIVGEIPDGIGKMTSLRSVDFSGNLMSGGIPDSMWKLWMLSYLNLGSNSFSGRVPDWIGEMKWLRVLDFSENGFDGSIPDSIGDLKFLQSLNFSGNGLVGNLPESMRDCSSLLEADFSRNHLMGELPSWLFELGLQKIFISGNKFSGKVQFSNSLGQSLLELDLSGNEFSGEIPMEIGGLWKLELLNLSANLFSGGIPSSLGELKSLEVVDLSVNRLNGSIPLEIAGAASLQELRLQKNFLNGGIPSQIGNCSSLTSLILSQNKLTGSIPTSLANLTNLETVDLSFNSLQGSLPKNLSNLPHLLSFNISHNNFSGPIPPSNFFNTIPPSSLSGNPGLCGSAVNISCPGVLPKPIVLNPNSSSQNPNTNSGITSANIRHKKIILSISAIVAIGAAALIVLGIITITILNLHARSHSSSPSAAGLAPPSDYSGSPANTDANSGKLVMFSGDKPEFASGAHTILNKESELGRGGFGTVYKTVLPDGRPVAIKKLTVSSLVKSQAEFEREIKKIGKMRHPNLVSLQGYYWTPSLQLLIYEFVSGESLHKVLHENSAAQSLTWNERFDIIVATAKSLAHLHRHNIIHYNLKSSNVLIDGSGEPKVGDYGLARLLPMLDRYVLSNKIQSALGYMAPEFACGTVKITDKCDVYGFGVLLLEVVTGRRPVEYTEDDVVVLCDTVRGLVEGGRAEDCVDGRIGGKFPVDEVVPVVKLGLICTSQVPSNRPEMGEVVKILEMIRCPGQDELSSG</sequence>
<protein>
    <recommendedName>
        <fullName evidence="2">non-specific serine/threonine protein kinase</fullName>
        <ecNumber evidence="2">2.7.11.1</ecNumber>
    </recommendedName>
</protein>
<evidence type="ECO:0000256" key="1">
    <source>
        <dbReference type="ARBA" id="ARBA00004251"/>
    </source>
</evidence>
<keyword evidence="4" id="KW-0723">Serine/threonine-protein kinase</keyword>
<dbReference type="FunFam" id="3.80.10.10:FF:000129">
    <property type="entry name" value="Leucine-rich repeat receptor-like kinase"/>
    <property type="match status" value="1"/>
</dbReference>
<dbReference type="Proteomes" id="UP000243459">
    <property type="component" value="Chromosome 2"/>
</dbReference>
<evidence type="ECO:0000256" key="5">
    <source>
        <dbReference type="ARBA" id="ARBA00022614"/>
    </source>
</evidence>
<feature type="signal peptide" evidence="19">
    <location>
        <begin position="1"/>
        <end position="21"/>
    </location>
</feature>
<dbReference type="InterPro" id="IPR001611">
    <property type="entry name" value="Leu-rich_rpt"/>
</dbReference>
<evidence type="ECO:0000256" key="17">
    <source>
        <dbReference type="PROSITE-ProRule" id="PRU10141"/>
    </source>
</evidence>
<evidence type="ECO:0000256" key="13">
    <source>
        <dbReference type="ARBA" id="ARBA00022989"/>
    </source>
</evidence>
<feature type="binding site" evidence="17">
    <location>
        <position position="692"/>
    </location>
    <ligand>
        <name>ATP</name>
        <dbReference type="ChEBI" id="CHEBI:30616"/>
    </ligand>
</feature>
<dbReference type="PROSITE" id="PS00107">
    <property type="entry name" value="PROTEIN_KINASE_ATP"/>
    <property type="match status" value="1"/>
</dbReference>
<keyword evidence="22" id="KW-1185">Reference proteome</keyword>
<dbReference type="Pfam" id="PF08263">
    <property type="entry name" value="LRRNT_2"/>
    <property type="match status" value="1"/>
</dbReference>
<dbReference type="FunFam" id="1.10.510.10:FF:000267">
    <property type="entry name" value="probable LRR receptor-like serine/threonine-protein kinase IRK"/>
    <property type="match status" value="1"/>
</dbReference>
<evidence type="ECO:0000256" key="18">
    <source>
        <dbReference type="SAM" id="Phobius"/>
    </source>
</evidence>
<dbReference type="InterPro" id="IPR003591">
    <property type="entry name" value="Leu-rich_rpt_typical-subtyp"/>
</dbReference>
<keyword evidence="11" id="KW-0418">Kinase</keyword>
<evidence type="ECO:0000256" key="4">
    <source>
        <dbReference type="ARBA" id="ARBA00022527"/>
    </source>
</evidence>
<keyword evidence="6" id="KW-0808">Transferase</keyword>
<dbReference type="SMART" id="SM00369">
    <property type="entry name" value="LRR_TYP"/>
    <property type="match status" value="6"/>
</dbReference>
<keyword evidence="14 18" id="KW-0472">Membrane</keyword>
<evidence type="ECO:0000256" key="19">
    <source>
        <dbReference type="SAM" id="SignalP"/>
    </source>
</evidence>
<dbReference type="GO" id="GO:0004674">
    <property type="term" value="F:protein serine/threonine kinase activity"/>
    <property type="evidence" value="ECO:0007669"/>
    <property type="project" value="UniProtKB-KW"/>
</dbReference>
<dbReference type="Pfam" id="PF13855">
    <property type="entry name" value="LRR_8"/>
    <property type="match status" value="1"/>
</dbReference>
<dbReference type="SUPFAM" id="SSF56112">
    <property type="entry name" value="Protein kinase-like (PK-like)"/>
    <property type="match status" value="1"/>
</dbReference>
<comment type="subcellular location">
    <subcellularLocation>
        <location evidence="1">Cell membrane</location>
        <topology evidence="1">Single-pass type I membrane protein</topology>
    </subcellularLocation>
</comment>
<dbReference type="FunFam" id="3.30.200.20:FF:000295">
    <property type="entry name" value="probable LRR receptor-like serine/threonine-protein kinase IRK"/>
    <property type="match status" value="1"/>
</dbReference>
<dbReference type="Gene3D" id="3.30.200.20">
    <property type="entry name" value="Phosphorylase Kinase, domain 1"/>
    <property type="match status" value="1"/>
</dbReference>
<feature type="transmembrane region" description="Helical" evidence="18">
    <location>
        <begin position="583"/>
        <end position="609"/>
    </location>
</feature>
<dbReference type="Pfam" id="PF00069">
    <property type="entry name" value="Pkinase"/>
    <property type="match status" value="1"/>
</dbReference>
<dbReference type="PROSITE" id="PS51450">
    <property type="entry name" value="LRR"/>
    <property type="match status" value="1"/>
</dbReference>
<dbReference type="Gene3D" id="3.80.10.10">
    <property type="entry name" value="Ribonuclease Inhibitor"/>
    <property type="match status" value="3"/>
</dbReference>
<dbReference type="SUPFAM" id="SSF52047">
    <property type="entry name" value="RNI-like"/>
    <property type="match status" value="2"/>
</dbReference>
<dbReference type="PROSITE" id="PS50011">
    <property type="entry name" value="PROTEIN_KINASE_DOM"/>
    <property type="match status" value="1"/>
</dbReference>
<dbReference type="InterPro" id="IPR000719">
    <property type="entry name" value="Prot_kinase_dom"/>
</dbReference>
<accession>A0A5P1FJP8</accession>
<evidence type="ECO:0000256" key="9">
    <source>
        <dbReference type="ARBA" id="ARBA00022737"/>
    </source>
</evidence>
<evidence type="ECO:0000313" key="22">
    <source>
        <dbReference type="Proteomes" id="UP000243459"/>
    </source>
</evidence>
<dbReference type="FunFam" id="3.80.10.10:FF:000413">
    <property type="entry name" value="Inactive leucine-rich repeat receptor-like protein kinase"/>
    <property type="match status" value="1"/>
</dbReference>
<dbReference type="PANTHER" id="PTHR45974">
    <property type="entry name" value="RECEPTOR-LIKE PROTEIN 55"/>
    <property type="match status" value="1"/>
</dbReference>
<keyword evidence="3" id="KW-1003">Cell membrane</keyword>
<dbReference type="EMBL" id="CM007382">
    <property type="protein sequence ID" value="ONK77159.1"/>
    <property type="molecule type" value="Genomic_DNA"/>
</dbReference>
<reference evidence="22" key="1">
    <citation type="journal article" date="2017" name="Nat. Commun.">
        <title>The asparagus genome sheds light on the origin and evolution of a young Y chromosome.</title>
        <authorList>
            <person name="Harkess A."/>
            <person name="Zhou J."/>
            <person name="Xu C."/>
            <person name="Bowers J.E."/>
            <person name="Van der Hulst R."/>
            <person name="Ayyampalayam S."/>
            <person name="Mercati F."/>
            <person name="Riccardi P."/>
            <person name="McKain M.R."/>
            <person name="Kakrana A."/>
            <person name="Tang H."/>
            <person name="Ray J."/>
            <person name="Groenendijk J."/>
            <person name="Arikit S."/>
            <person name="Mathioni S.M."/>
            <person name="Nakano M."/>
            <person name="Shan H."/>
            <person name="Telgmann-Rauber A."/>
            <person name="Kanno A."/>
            <person name="Yue Z."/>
            <person name="Chen H."/>
            <person name="Li W."/>
            <person name="Chen Y."/>
            <person name="Xu X."/>
            <person name="Zhang Y."/>
            <person name="Luo S."/>
            <person name="Chen H."/>
            <person name="Gao J."/>
            <person name="Mao Z."/>
            <person name="Pires J.C."/>
            <person name="Luo M."/>
            <person name="Kudrna D."/>
            <person name="Wing R.A."/>
            <person name="Meyers B.C."/>
            <person name="Yi K."/>
            <person name="Kong H."/>
            <person name="Lavrijsen P."/>
            <person name="Sunseri F."/>
            <person name="Falavigna A."/>
            <person name="Ye Y."/>
            <person name="Leebens-Mack J.H."/>
            <person name="Chen G."/>
        </authorList>
    </citation>
    <scope>NUCLEOTIDE SEQUENCE [LARGE SCALE GENOMIC DNA]</scope>
    <source>
        <strain evidence="22">cv. DH0086</strain>
    </source>
</reference>
<feature type="domain" description="Protein kinase" evidence="20">
    <location>
        <begin position="663"/>
        <end position="935"/>
    </location>
</feature>
<dbReference type="PANTHER" id="PTHR45974:SF277">
    <property type="entry name" value="PROTEIN KINASE DOMAIN-CONTAINING PROTEIN"/>
    <property type="match status" value="1"/>
</dbReference>
<dbReference type="EC" id="2.7.11.1" evidence="2"/>
<keyword evidence="9" id="KW-0677">Repeat</keyword>
<keyword evidence="12 17" id="KW-0067">ATP-binding</keyword>
<dbReference type="GO" id="GO:0005524">
    <property type="term" value="F:ATP binding"/>
    <property type="evidence" value="ECO:0007669"/>
    <property type="project" value="UniProtKB-UniRule"/>
</dbReference>
<dbReference type="InterPro" id="IPR011009">
    <property type="entry name" value="Kinase-like_dom_sf"/>
</dbReference>
<evidence type="ECO:0000256" key="7">
    <source>
        <dbReference type="ARBA" id="ARBA00022692"/>
    </source>
</evidence>
<evidence type="ECO:0000256" key="3">
    <source>
        <dbReference type="ARBA" id="ARBA00022475"/>
    </source>
</evidence>
<dbReference type="FunFam" id="3.80.10.10:FF:000402">
    <property type="entry name" value="Putative LRR receptor-like serine/threonine-protein kinase IRK"/>
    <property type="match status" value="1"/>
</dbReference>
<keyword evidence="8 19" id="KW-0732">Signal</keyword>
<evidence type="ECO:0000313" key="21">
    <source>
        <dbReference type="EMBL" id="ONK77159.1"/>
    </source>
</evidence>
<organism evidence="21 22">
    <name type="scientific">Asparagus officinalis</name>
    <name type="common">Garden asparagus</name>
    <dbReference type="NCBI Taxonomy" id="4686"/>
    <lineage>
        <taxon>Eukaryota</taxon>
        <taxon>Viridiplantae</taxon>
        <taxon>Streptophyta</taxon>
        <taxon>Embryophyta</taxon>
        <taxon>Tracheophyta</taxon>
        <taxon>Spermatophyta</taxon>
        <taxon>Magnoliopsida</taxon>
        <taxon>Liliopsida</taxon>
        <taxon>Asparagales</taxon>
        <taxon>Asparagaceae</taxon>
        <taxon>Asparagoideae</taxon>
        <taxon>Asparagus</taxon>
    </lineage>
</organism>
<evidence type="ECO:0000256" key="16">
    <source>
        <dbReference type="ARBA" id="ARBA00023180"/>
    </source>
</evidence>
<dbReference type="OMA" id="WNDRFNI"/>
<dbReference type="Pfam" id="PF00560">
    <property type="entry name" value="LRR_1"/>
    <property type="match status" value="8"/>
</dbReference>
<evidence type="ECO:0000256" key="11">
    <source>
        <dbReference type="ARBA" id="ARBA00022777"/>
    </source>
</evidence>
<feature type="chain" id="PRO_5024374261" description="non-specific serine/threonine protein kinase" evidence="19">
    <location>
        <begin position="22"/>
        <end position="946"/>
    </location>
</feature>
<dbReference type="CDD" id="cd14066">
    <property type="entry name" value="STKc_IRAK"/>
    <property type="match status" value="1"/>
</dbReference>
<evidence type="ECO:0000256" key="15">
    <source>
        <dbReference type="ARBA" id="ARBA00023170"/>
    </source>
</evidence>
<evidence type="ECO:0000256" key="10">
    <source>
        <dbReference type="ARBA" id="ARBA00022741"/>
    </source>
</evidence>
<proteinExistence type="predicted"/>
<keyword evidence="16" id="KW-0325">Glycoprotein</keyword>
<keyword evidence="7 18" id="KW-0812">Transmembrane</keyword>
<evidence type="ECO:0000256" key="6">
    <source>
        <dbReference type="ARBA" id="ARBA00022679"/>
    </source>
</evidence>
<dbReference type="AlphaFoldDB" id="A0A5P1FJP8"/>
<name>A0A5P1FJP8_ASPOF</name>
<keyword evidence="15" id="KW-0675">Receptor</keyword>
<evidence type="ECO:0000256" key="8">
    <source>
        <dbReference type="ARBA" id="ARBA00022729"/>
    </source>
</evidence>
<dbReference type="GO" id="GO:0005886">
    <property type="term" value="C:plasma membrane"/>
    <property type="evidence" value="ECO:0007669"/>
    <property type="project" value="UniProtKB-SubCell"/>
</dbReference>
<dbReference type="InterPro" id="IPR013210">
    <property type="entry name" value="LRR_N_plant-typ"/>
</dbReference>
<evidence type="ECO:0000256" key="2">
    <source>
        <dbReference type="ARBA" id="ARBA00012513"/>
    </source>
</evidence>
<keyword evidence="5" id="KW-0433">Leucine-rich repeat</keyword>
<evidence type="ECO:0000256" key="12">
    <source>
        <dbReference type="ARBA" id="ARBA00022840"/>
    </source>
</evidence>
<evidence type="ECO:0000259" key="20">
    <source>
        <dbReference type="PROSITE" id="PS50011"/>
    </source>
</evidence>
<keyword evidence="10 17" id="KW-0547">Nucleotide-binding</keyword>